<proteinExistence type="predicted"/>
<organism evidence="2 3">
    <name type="scientific">Porites evermanni</name>
    <dbReference type="NCBI Taxonomy" id="104178"/>
    <lineage>
        <taxon>Eukaryota</taxon>
        <taxon>Metazoa</taxon>
        <taxon>Cnidaria</taxon>
        <taxon>Anthozoa</taxon>
        <taxon>Hexacorallia</taxon>
        <taxon>Scleractinia</taxon>
        <taxon>Fungiina</taxon>
        <taxon>Poritidae</taxon>
        <taxon>Porites</taxon>
    </lineage>
</organism>
<accession>A0ABN8N4V6</accession>
<sequence>RANVKTCKRACDSDIFPNINCLLRIACAMPITSADNERANSTLKLVKGYLRTTMTTEGLSGLALMNIHYEKPVDYDAVVQLFAERYPRRMLVVDSVFDETQN</sequence>
<gene>
    <name evidence="2" type="ORF">PEVE_00040061</name>
</gene>
<dbReference type="PANTHER" id="PTHR46289">
    <property type="entry name" value="52 KDA REPRESSOR OF THE INHIBITOR OF THE PROTEIN KINASE-LIKE PROTEIN-RELATED"/>
    <property type="match status" value="1"/>
</dbReference>
<keyword evidence="3" id="KW-1185">Reference proteome</keyword>
<name>A0ABN8N4V6_9CNID</name>
<evidence type="ECO:0000259" key="1">
    <source>
        <dbReference type="Pfam" id="PF05699"/>
    </source>
</evidence>
<dbReference type="PANTHER" id="PTHR46289:SF16">
    <property type="entry name" value="52 KDA REPRESSOR OF THE INHIBITOR OF THE PROTEIN KINASE"/>
    <property type="match status" value="1"/>
</dbReference>
<reference evidence="2 3" key="1">
    <citation type="submission" date="2022-05" db="EMBL/GenBank/DDBJ databases">
        <authorList>
            <consortium name="Genoscope - CEA"/>
            <person name="William W."/>
        </authorList>
    </citation>
    <scope>NUCLEOTIDE SEQUENCE [LARGE SCALE GENOMIC DNA]</scope>
</reference>
<evidence type="ECO:0000313" key="2">
    <source>
        <dbReference type="EMBL" id="CAH3040061.1"/>
    </source>
</evidence>
<dbReference type="InterPro" id="IPR008906">
    <property type="entry name" value="HATC_C_dom"/>
</dbReference>
<dbReference type="EMBL" id="CALNXI010000720">
    <property type="protein sequence ID" value="CAH3040061.1"/>
    <property type="molecule type" value="Genomic_DNA"/>
</dbReference>
<feature type="non-terminal residue" evidence="2">
    <location>
        <position position="1"/>
    </location>
</feature>
<evidence type="ECO:0000313" key="3">
    <source>
        <dbReference type="Proteomes" id="UP001159427"/>
    </source>
</evidence>
<feature type="domain" description="HAT C-terminal dimerisation" evidence="1">
    <location>
        <begin position="12"/>
        <end position="69"/>
    </location>
</feature>
<comment type="caution">
    <text evidence="2">The sequence shown here is derived from an EMBL/GenBank/DDBJ whole genome shotgun (WGS) entry which is preliminary data.</text>
</comment>
<dbReference type="Pfam" id="PF05699">
    <property type="entry name" value="Dimer_Tnp_hAT"/>
    <property type="match status" value="1"/>
</dbReference>
<dbReference type="Proteomes" id="UP001159427">
    <property type="component" value="Unassembled WGS sequence"/>
</dbReference>
<dbReference type="InterPro" id="IPR052958">
    <property type="entry name" value="IFN-induced_PKR_regulator"/>
</dbReference>
<protein>
    <recommendedName>
        <fullName evidence="1">HAT C-terminal dimerisation domain-containing protein</fullName>
    </recommendedName>
</protein>